<keyword evidence="1" id="KW-0805">Transcription regulation</keyword>
<dbReference type="OrthoDB" id="1007667at2"/>
<evidence type="ECO:0000259" key="4">
    <source>
        <dbReference type="PROSITE" id="PS01124"/>
    </source>
</evidence>
<dbReference type="RefSeq" id="WP_089710200.1">
    <property type="nucleotide sequence ID" value="NZ_FMAR01000003.1"/>
</dbReference>
<dbReference type="SUPFAM" id="SSF51215">
    <property type="entry name" value="Regulatory protein AraC"/>
    <property type="match status" value="1"/>
</dbReference>
<dbReference type="PROSITE" id="PS01124">
    <property type="entry name" value="HTH_ARAC_FAMILY_2"/>
    <property type="match status" value="1"/>
</dbReference>
<reference evidence="5 6" key="1">
    <citation type="submission" date="2016-08" db="EMBL/GenBank/DDBJ databases">
        <authorList>
            <person name="Seilhamer J.J."/>
        </authorList>
    </citation>
    <scope>NUCLEOTIDE SEQUENCE [LARGE SCALE GENOMIC DNA]</scope>
    <source>
        <strain evidence="5 6">A37T2</strain>
    </source>
</reference>
<keyword evidence="6" id="KW-1185">Reference proteome</keyword>
<accession>A0A1C4BSB4</accession>
<sequence length="312" mass="35995">MAKEHIPTYNLKTSRAVHREPVQQDDFGYNNLPENRRIKGFELYSNHGMRPAIGPLRSTFYRMGISMRGTADVQLGLEHYQHGNGTVNFTFPNQLFSKYNLSADAFGYYLLFDTDYLEELVPAMNMATEFPFFGFHGIPFFQFEPAALQQIEFFIVRIHEELQGDKAGREKAIKMYLYLILLEARRSYDRQQLGSDAHLSVTMLLVRRYRQLVSEHFLVYRQVADYAALLHVTPNHLNRTIKDHTGQTASDMIAAMQLQEARSLLRYTDLSAAEIAYHLSFNDPSSFSRFFRKATGETPLDYRKAYLGIASA</sequence>
<gene>
    <name evidence="5" type="ORF">GA0116948_103236</name>
</gene>
<dbReference type="Proteomes" id="UP000242818">
    <property type="component" value="Unassembled WGS sequence"/>
</dbReference>
<dbReference type="SMART" id="SM00342">
    <property type="entry name" value="HTH_ARAC"/>
    <property type="match status" value="1"/>
</dbReference>
<keyword evidence="3" id="KW-0804">Transcription</keyword>
<dbReference type="PANTHER" id="PTHR43280">
    <property type="entry name" value="ARAC-FAMILY TRANSCRIPTIONAL REGULATOR"/>
    <property type="match status" value="1"/>
</dbReference>
<dbReference type="PANTHER" id="PTHR43280:SF32">
    <property type="entry name" value="TRANSCRIPTIONAL REGULATORY PROTEIN"/>
    <property type="match status" value="1"/>
</dbReference>
<protein>
    <submittedName>
        <fullName evidence="5">Transcriptional regulator, AraC family</fullName>
    </submittedName>
</protein>
<dbReference type="STRING" id="1335309.GA0116948_103236"/>
<dbReference type="InterPro" id="IPR018060">
    <property type="entry name" value="HTH_AraC"/>
</dbReference>
<keyword evidence="2" id="KW-0238">DNA-binding</keyword>
<dbReference type="InterPro" id="IPR009057">
    <property type="entry name" value="Homeodomain-like_sf"/>
</dbReference>
<organism evidence="5 6">
    <name type="scientific">Chitinophaga costaii</name>
    <dbReference type="NCBI Taxonomy" id="1335309"/>
    <lineage>
        <taxon>Bacteria</taxon>
        <taxon>Pseudomonadati</taxon>
        <taxon>Bacteroidota</taxon>
        <taxon>Chitinophagia</taxon>
        <taxon>Chitinophagales</taxon>
        <taxon>Chitinophagaceae</taxon>
        <taxon>Chitinophaga</taxon>
    </lineage>
</organism>
<evidence type="ECO:0000256" key="2">
    <source>
        <dbReference type="ARBA" id="ARBA00023125"/>
    </source>
</evidence>
<evidence type="ECO:0000313" key="5">
    <source>
        <dbReference type="EMBL" id="SCC09821.1"/>
    </source>
</evidence>
<dbReference type="GO" id="GO:0043565">
    <property type="term" value="F:sequence-specific DNA binding"/>
    <property type="evidence" value="ECO:0007669"/>
    <property type="project" value="InterPro"/>
</dbReference>
<dbReference type="AlphaFoldDB" id="A0A1C4BSB4"/>
<dbReference type="Gene3D" id="1.10.10.60">
    <property type="entry name" value="Homeodomain-like"/>
    <property type="match status" value="1"/>
</dbReference>
<evidence type="ECO:0000256" key="1">
    <source>
        <dbReference type="ARBA" id="ARBA00023015"/>
    </source>
</evidence>
<name>A0A1C4BSB4_9BACT</name>
<proteinExistence type="predicted"/>
<feature type="domain" description="HTH araC/xylS-type" evidence="4">
    <location>
        <begin position="207"/>
        <end position="305"/>
    </location>
</feature>
<dbReference type="SUPFAM" id="SSF46689">
    <property type="entry name" value="Homeodomain-like"/>
    <property type="match status" value="1"/>
</dbReference>
<dbReference type="InterPro" id="IPR037923">
    <property type="entry name" value="HTH-like"/>
</dbReference>
<dbReference type="Pfam" id="PF12833">
    <property type="entry name" value="HTH_18"/>
    <property type="match status" value="1"/>
</dbReference>
<evidence type="ECO:0000313" key="6">
    <source>
        <dbReference type="Proteomes" id="UP000242818"/>
    </source>
</evidence>
<evidence type="ECO:0000256" key="3">
    <source>
        <dbReference type="ARBA" id="ARBA00023163"/>
    </source>
</evidence>
<dbReference type="GO" id="GO:0003700">
    <property type="term" value="F:DNA-binding transcription factor activity"/>
    <property type="evidence" value="ECO:0007669"/>
    <property type="project" value="InterPro"/>
</dbReference>
<dbReference type="EMBL" id="FMAR01000003">
    <property type="protein sequence ID" value="SCC09821.1"/>
    <property type="molecule type" value="Genomic_DNA"/>
</dbReference>